<sequence length="106" mass="12471">MINFYVHTYTFIHTHCVPLPPTQISPMEVKTTINWEQYLTQEIVDDMDSLASFYKTRPECPNFSSQWKDDITFLKKLKVSLSAVQPKFPQENSDETFMSYIEQLVV</sequence>
<keyword evidence="2" id="KW-1185">Reference proteome</keyword>
<dbReference type="AlphaFoldDB" id="A0AA35T9I5"/>
<evidence type="ECO:0000313" key="2">
    <source>
        <dbReference type="Proteomes" id="UP001174909"/>
    </source>
</evidence>
<comment type="caution">
    <text evidence="1">The sequence shown here is derived from an EMBL/GenBank/DDBJ whole genome shotgun (WGS) entry which is preliminary data.</text>
</comment>
<organism evidence="1 2">
    <name type="scientific">Geodia barretti</name>
    <name type="common">Barrett's horny sponge</name>
    <dbReference type="NCBI Taxonomy" id="519541"/>
    <lineage>
        <taxon>Eukaryota</taxon>
        <taxon>Metazoa</taxon>
        <taxon>Porifera</taxon>
        <taxon>Demospongiae</taxon>
        <taxon>Heteroscleromorpha</taxon>
        <taxon>Tetractinellida</taxon>
        <taxon>Astrophorina</taxon>
        <taxon>Geodiidae</taxon>
        <taxon>Geodia</taxon>
    </lineage>
</organism>
<accession>A0AA35T9I5</accession>
<gene>
    <name evidence="1" type="ORF">GBAR_LOCUS24097</name>
</gene>
<evidence type="ECO:0000313" key="1">
    <source>
        <dbReference type="EMBL" id="CAI8043473.1"/>
    </source>
</evidence>
<reference evidence="1" key="1">
    <citation type="submission" date="2023-03" db="EMBL/GenBank/DDBJ databases">
        <authorList>
            <person name="Steffen K."/>
            <person name="Cardenas P."/>
        </authorList>
    </citation>
    <scope>NUCLEOTIDE SEQUENCE</scope>
</reference>
<dbReference type="EMBL" id="CASHTH010003327">
    <property type="protein sequence ID" value="CAI8043473.1"/>
    <property type="molecule type" value="Genomic_DNA"/>
</dbReference>
<name>A0AA35T9I5_GEOBA</name>
<proteinExistence type="predicted"/>
<dbReference type="Proteomes" id="UP001174909">
    <property type="component" value="Unassembled WGS sequence"/>
</dbReference>
<protein>
    <submittedName>
        <fullName evidence="1">MPN domain-containing protein</fullName>
    </submittedName>
</protein>